<evidence type="ECO:0000313" key="1">
    <source>
        <dbReference type="EMBL" id="OHA23140.1"/>
    </source>
</evidence>
<protein>
    <submittedName>
        <fullName evidence="1">Uncharacterized protein</fullName>
    </submittedName>
</protein>
<gene>
    <name evidence="1" type="ORF">A2W52_00210</name>
</gene>
<name>A0A1G2MGV5_9BACT</name>
<organism evidence="1 2">
    <name type="scientific">Candidatus Taylorbacteria bacterium RIFCSPHIGHO2_02_49_25</name>
    <dbReference type="NCBI Taxonomy" id="1802305"/>
    <lineage>
        <taxon>Bacteria</taxon>
        <taxon>Candidatus Tayloriibacteriota</taxon>
    </lineage>
</organism>
<accession>A0A1G2MGV5</accession>
<evidence type="ECO:0000313" key="2">
    <source>
        <dbReference type="Proteomes" id="UP000176493"/>
    </source>
</evidence>
<reference evidence="1 2" key="1">
    <citation type="journal article" date="2016" name="Nat. Commun.">
        <title>Thousands of microbial genomes shed light on interconnected biogeochemical processes in an aquifer system.</title>
        <authorList>
            <person name="Anantharaman K."/>
            <person name="Brown C.T."/>
            <person name="Hug L.A."/>
            <person name="Sharon I."/>
            <person name="Castelle C.J."/>
            <person name="Probst A.J."/>
            <person name="Thomas B.C."/>
            <person name="Singh A."/>
            <person name="Wilkins M.J."/>
            <person name="Karaoz U."/>
            <person name="Brodie E.L."/>
            <person name="Williams K.H."/>
            <person name="Hubbard S.S."/>
            <person name="Banfield J.F."/>
        </authorList>
    </citation>
    <scope>NUCLEOTIDE SEQUENCE [LARGE SCALE GENOMIC DNA]</scope>
</reference>
<sequence>MPSPEYIRSHSPEGARNRLIAENLRYLEEKRLKLEDLREVYSEEEVRRDAASVRERENRFAHSREGETGKMAEALFHKNVNSGARIFGERAKATLLSLYDDYGLFNTANREERGAWSDVVVEFFPRTSTGREQNRNPYRFVAGIDVTTNIAPKALDVKTLGMKTALDTGQLATVKYFKSEESSFNYRYTGALHKIPRAMIAMDSDSTWQLAELTDRAETGEGKAEDMIRTSPLARVALAELLIQFDAFREYAKRVVRDTEAERKFSEGVARVAEIVKEKGLTLQQLSDRVIVANPALKELAKALLRNSFRVRSPTDIA</sequence>
<proteinExistence type="predicted"/>
<comment type="caution">
    <text evidence="1">The sequence shown here is derived from an EMBL/GenBank/DDBJ whole genome shotgun (WGS) entry which is preliminary data.</text>
</comment>
<dbReference type="Proteomes" id="UP000176493">
    <property type="component" value="Unassembled WGS sequence"/>
</dbReference>
<dbReference type="AlphaFoldDB" id="A0A1G2MGV5"/>
<dbReference type="EMBL" id="MHRJ01000015">
    <property type="protein sequence ID" value="OHA23140.1"/>
    <property type="molecule type" value="Genomic_DNA"/>
</dbReference>